<dbReference type="Proteomes" id="UP001055811">
    <property type="component" value="Linkage Group LG08"/>
</dbReference>
<sequence length="219" mass="24670">MADIVKRITARPIQLADKIIKEADFACSYKQECADIKCKTQHLGDLLRQVARANNVCERPARVIIDDTEKNLDKTLRLVFKCQANRLLRMFIIISPEAIRNFSQPIEFSLSDVSWLLHISTPGTYKCYEGLEFPPVAANQPALCLIWELIATLYCGTVDDRADAAATLLEMARKCERYRGCIIEEGGMPPLLKLAREDRVEGQQSAIRAIRLLNGDAEC</sequence>
<evidence type="ECO:0000313" key="2">
    <source>
        <dbReference type="Proteomes" id="UP001055811"/>
    </source>
</evidence>
<comment type="caution">
    <text evidence="1">The sequence shown here is derived from an EMBL/GenBank/DDBJ whole genome shotgun (WGS) entry which is preliminary data.</text>
</comment>
<reference evidence="2" key="1">
    <citation type="journal article" date="2022" name="Mol. Ecol. Resour.">
        <title>The genomes of chicory, endive, great burdock and yacon provide insights into Asteraceae palaeo-polyploidization history and plant inulin production.</title>
        <authorList>
            <person name="Fan W."/>
            <person name="Wang S."/>
            <person name="Wang H."/>
            <person name="Wang A."/>
            <person name="Jiang F."/>
            <person name="Liu H."/>
            <person name="Zhao H."/>
            <person name="Xu D."/>
            <person name="Zhang Y."/>
        </authorList>
    </citation>
    <scope>NUCLEOTIDE SEQUENCE [LARGE SCALE GENOMIC DNA]</scope>
    <source>
        <strain evidence="2">cv. Punajuju</strain>
    </source>
</reference>
<keyword evidence="2" id="KW-1185">Reference proteome</keyword>
<organism evidence="1 2">
    <name type="scientific">Cichorium intybus</name>
    <name type="common">Chicory</name>
    <dbReference type="NCBI Taxonomy" id="13427"/>
    <lineage>
        <taxon>Eukaryota</taxon>
        <taxon>Viridiplantae</taxon>
        <taxon>Streptophyta</taxon>
        <taxon>Embryophyta</taxon>
        <taxon>Tracheophyta</taxon>
        <taxon>Spermatophyta</taxon>
        <taxon>Magnoliopsida</taxon>
        <taxon>eudicotyledons</taxon>
        <taxon>Gunneridae</taxon>
        <taxon>Pentapetalae</taxon>
        <taxon>asterids</taxon>
        <taxon>campanulids</taxon>
        <taxon>Asterales</taxon>
        <taxon>Asteraceae</taxon>
        <taxon>Cichorioideae</taxon>
        <taxon>Cichorieae</taxon>
        <taxon>Cichoriinae</taxon>
        <taxon>Cichorium</taxon>
    </lineage>
</organism>
<accession>A0ACB8ZNM1</accession>
<dbReference type="EMBL" id="CM042016">
    <property type="protein sequence ID" value="KAI3698838.1"/>
    <property type="molecule type" value="Genomic_DNA"/>
</dbReference>
<protein>
    <submittedName>
        <fullName evidence="1">Uncharacterized protein</fullName>
    </submittedName>
</protein>
<name>A0ACB8ZNM1_CICIN</name>
<gene>
    <name evidence="1" type="ORF">L2E82_42694</name>
</gene>
<reference evidence="1 2" key="2">
    <citation type="journal article" date="2022" name="Mol. Ecol. Resour.">
        <title>The genomes of chicory, endive, great burdock and yacon provide insights into Asteraceae paleo-polyploidization history and plant inulin production.</title>
        <authorList>
            <person name="Fan W."/>
            <person name="Wang S."/>
            <person name="Wang H."/>
            <person name="Wang A."/>
            <person name="Jiang F."/>
            <person name="Liu H."/>
            <person name="Zhao H."/>
            <person name="Xu D."/>
            <person name="Zhang Y."/>
        </authorList>
    </citation>
    <scope>NUCLEOTIDE SEQUENCE [LARGE SCALE GENOMIC DNA]</scope>
    <source>
        <strain evidence="2">cv. Punajuju</strain>
        <tissue evidence="1">Leaves</tissue>
    </source>
</reference>
<evidence type="ECO:0000313" key="1">
    <source>
        <dbReference type="EMBL" id="KAI3698838.1"/>
    </source>
</evidence>
<proteinExistence type="predicted"/>